<protein>
    <submittedName>
        <fullName evidence="5">Beta-glucosidase</fullName>
    </submittedName>
</protein>
<dbReference type="PROSITE" id="PS00653">
    <property type="entry name" value="GLYCOSYL_HYDROL_F1_2"/>
    <property type="match status" value="1"/>
</dbReference>
<name>A0A021VWU0_9CELL</name>
<dbReference type="GO" id="GO:0016052">
    <property type="term" value="P:carbohydrate catabolic process"/>
    <property type="evidence" value="ECO:0007669"/>
    <property type="project" value="TreeGrafter"/>
</dbReference>
<dbReference type="InterPro" id="IPR017853">
    <property type="entry name" value="GH"/>
</dbReference>
<dbReference type="Proteomes" id="UP000019753">
    <property type="component" value="Unassembled WGS sequence"/>
</dbReference>
<comment type="caution">
    <text evidence="5">The sequence shown here is derived from an EMBL/GenBank/DDBJ whole genome shotgun (WGS) entry which is preliminary data.</text>
</comment>
<evidence type="ECO:0000256" key="1">
    <source>
        <dbReference type="ARBA" id="ARBA00010838"/>
    </source>
</evidence>
<dbReference type="GO" id="GO:0008422">
    <property type="term" value="F:beta-glucosidase activity"/>
    <property type="evidence" value="ECO:0007669"/>
    <property type="project" value="TreeGrafter"/>
</dbReference>
<dbReference type="GO" id="GO:0005829">
    <property type="term" value="C:cytosol"/>
    <property type="evidence" value="ECO:0007669"/>
    <property type="project" value="TreeGrafter"/>
</dbReference>
<sequence>MTGTPRTFPADFLWGAATASYQIEGAVDEGGRGPSIWDTFSRTPGRVLNGDTGDVAADHYHRMADDVALMKELGLEAYRFSIAWPRIQPTGRGPANPEGVAFYSGLVDELLAAGIRPVATLYHWDLPQALEDEGGWTSRATAEAFGEYARLVAEALGDRVWLWTTLNEPWCSAYLGYASGVHAPGRTDGAAALAAVHHLNLAHGLAVRSIREVLGDDARVSVTLNLHVTRAATDAPEDRDAQAQVDAVANEVFLGPMLEGAYPERLLADTAHLTDWSFVHEGDLAVVQQPLTALGVNFYSTGRVRRFRGEAAVGVPRADGHGDSAFSPWVGCDLVEWLPQPGPHTAMGWNIEPQGLVDLLLGLHERYPALPLMVTENGAAFEDEVSPDGRVHDERRVAYVHDHLEAVGRAIDGGADVRGYFVWSLMDNFEWAYGYDRRFGVVRVDYDTLERTWKDSALWYREVVRTRTLVPVEVAATLPPVAAASEGSAPR</sequence>
<evidence type="ECO:0000256" key="4">
    <source>
        <dbReference type="RuleBase" id="RU003690"/>
    </source>
</evidence>
<reference evidence="5 6" key="1">
    <citation type="submission" date="2014-01" db="EMBL/GenBank/DDBJ databases">
        <title>Actinotalea ferrariae CF5-4.</title>
        <authorList>
            <person name="Chen F."/>
            <person name="Li Y."/>
            <person name="Wang G."/>
        </authorList>
    </citation>
    <scope>NUCLEOTIDE SEQUENCE [LARGE SCALE GENOMIC DNA]</scope>
    <source>
        <strain evidence="5 6">CF5-4</strain>
    </source>
</reference>
<dbReference type="PANTHER" id="PTHR10353">
    <property type="entry name" value="GLYCOSYL HYDROLASE"/>
    <property type="match status" value="1"/>
</dbReference>
<dbReference type="RefSeq" id="WP_034225647.1">
    <property type="nucleotide sequence ID" value="NZ_AXCW01000086.1"/>
</dbReference>
<dbReference type="InterPro" id="IPR001360">
    <property type="entry name" value="Glyco_hydro_1"/>
</dbReference>
<comment type="similarity">
    <text evidence="1 4">Belongs to the glycosyl hydrolase 1 family.</text>
</comment>
<keyword evidence="6" id="KW-1185">Reference proteome</keyword>
<dbReference type="PANTHER" id="PTHR10353:SF36">
    <property type="entry name" value="LP05116P"/>
    <property type="match status" value="1"/>
</dbReference>
<keyword evidence="2" id="KW-0378">Hydrolase</keyword>
<dbReference type="OrthoDB" id="9765195at2"/>
<keyword evidence="3" id="KW-0326">Glycosidase</keyword>
<dbReference type="Pfam" id="PF00232">
    <property type="entry name" value="Glyco_hydro_1"/>
    <property type="match status" value="1"/>
</dbReference>
<dbReference type="SUPFAM" id="SSF51445">
    <property type="entry name" value="(Trans)glycosidases"/>
    <property type="match status" value="1"/>
</dbReference>
<evidence type="ECO:0000256" key="3">
    <source>
        <dbReference type="ARBA" id="ARBA00023295"/>
    </source>
</evidence>
<evidence type="ECO:0000256" key="2">
    <source>
        <dbReference type="ARBA" id="ARBA00022801"/>
    </source>
</evidence>
<dbReference type="InterPro" id="IPR033132">
    <property type="entry name" value="GH_1_N_CS"/>
</dbReference>
<accession>A0A021VWU0</accession>
<dbReference type="Gene3D" id="3.20.20.80">
    <property type="entry name" value="Glycosidases"/>
    <property type="match status" value="1"/>
</dbReference>
<evidence type="ECO:0000313" key="6">
    <source>
        <dbReference type="Proteomes" id="UP000019753"/>
    </source>
</evidence>
<dbReference type="FunFam" id="3.20.20.80:FF:000004">
    <property type="entry name" value="Beta-glucosidase 6-phospho-beta-glucosidase"/>
    <property type="match status" value="1"/>
</dbReference>
<evidence type="ECO:0000313" key="5">
    <source>
        <dbReference type="EMBL" id="EYR63542.1"/>
    </source>
</evidence>
<dbReference type="AlphaFoldDB" id="A0A021VWU0"/>
<dbReference type="EMBL" id="AXCW01000086">
    <property type="protein sequence ID" value="EYR63542.1"/>
    <property type="molecule type" value="Genomic_DNA"/>
</dbReference>
<organism evidence="5 6">
    <name type="scientific">Actinotalea ferrariae CF5-4</name>
    <dbReference type="NCBI Taxonomy" id="948458"/>
    <lineage>
        <taxon>Bacteria</taxon>
        <taxon>Bacillati</taxon>
        <taxon>Actinomycetota</taxon>
        <taxon>Actinomycetes</taxon>
        <taxon>Micrococcales</taxon>
        <taxon>Cellulomonadaceae</taxon>
        <taxon>Actinotalea</taxon>
    </lineage>
</organism>
<dbReference type="PRINTS" id="PR00131">
    <property type="entry name" value="GLHYDRLASE1"/>
</dbReference>
<gene>
    <name evidence="5" type="ORF">N866_19885</name>
</gene>
<proteinExistence type="inferred from homology"/>